<evidence type="ECO:0000313" key="3">
    <source>
        <dbReference type="Proteomes" id="UP000677228"/>
    </source>
</evidence>
<dbReference type="EMBL" id="CAJNOK010027570">
    <property type="protein sequence ID" value="CAF1422353.1"/>
    <property type="molecule type" value="Genomic_DNA"/>
</dbReference>
<reference evidence="1" key="1">
    <citation type="submission" date="2021-02" db="EMBL/GenBank/DDBJ databases">
        <authorList>
            <person name="Nowell W R."/>
        </authorList>
    </citation>
    <scope>NUCLEOTIDE SEQUENCE</scope>
</reference>
<name>A0A8S2FCD3_9BILA</name>
<gene>
    <name evidence="1" type="ORF">OVA965_LOCUS33738</name>
    <name evidence="2" type="ORF">TMI583_LOCUS34629</name>
</gene>
<dbReference type="AlphaFoldDB" id="A0A8S2FCD3"/>
<sequence>MCGGFRNKDHSNEFHRRPRSIQRCNSWKAQEYRIAVLYLFPIILYDVLSIDHYGHVLLFVCSIRLLHCDYVIDIANILLKAYEKAIYNYYGKKLSTMILHVSKEYLLHGSLSSTSCFPLEGRIQFYQRDGHGISYLIKQIIDHYETELTIKSIQAKSNNKYDEDNAEEMTDRLSDQFRQFEEHVCRKCKEKIVYYQRMKLQRVQYHARCYARRGPVNNYTIAYNVNNRNICEFGYIDFFIKCKCGIYTSITKLNKFKSLSCYVKQSRFLPLLQQVLDYFFYIVQESSETDTIKVENIWRKSVICSFDGNFLISPVSATYEHD</sequence>
<dbReference type="PANTHER" id="PTHR33053">
    <property type="entry name" value="PROTEIN, PUTATIVE-RELATED"/>
    <property type="match status" value="1"/>
</dbReference>
<protein>
    <submittedName>
        <fullName evidence="1">Uncharacterized protein</fullName>
    </submittedName>
</protein>
<evidence type="ECO:0000313" key="1">
    <source>
        <dbReference type="EMBL" id="CAF1422353.1"/>
    </source>
</evidence>
<accession>A0A8S2FCD3</accession>
<organism evidence="1 3">
    <name type="scientific">Didymodactylos carnosus</name>
    <dbReference type="NCBI Taxonomy" id="1234261"/>
    <lineage>
        <taxon>Eukaryota</taxon>
        <taxon>Metazoa</taxon>
        <taxon>Spiralia</taxon>
        <taxon>Gnathifera</taxon>
        <taxon>Rotifera</taxon>
        <taxon>Eurotatoria</taxon>
        <taxon>Bdelloidea</taxon>
        <taxon>Philodinida</taxon>
        <taxon>Philodinidae</taxon>
        <taxon>Didymodactylos</taxon>
    </lineage>
</organism>
<proteinExistence type="predicted"/>
<dbReference type="Proteomes" id="UP000677228">
    <property type="component" value="Unassembled WGS sequence"/>
</dbReference>
<evidence type="ECO:0000313" key="2">
    <source>
        <dbReference type="EMBL" id="CAF4222584.1"/>
    </source>
</evidence>
<dbReference type="PANTHER" id="PTHR33053:SF9">
    <property type="entry name" value="AGAP000105-PA"/>
    <property type="match status" value="1"/>
</dbReference>
<dbReference type="EMBL" id="CAJOBA010049325">
    <property type="protein sequence ID" value="CAF4222584.1"/>
    <property type="molecule type" value="Genomic_DNA"/>
</dbReference>
<comment type="caution">
    <text evidence="1">The sequence shown here is derived from an EMBL/GenBank/DDBJ whole genome shotgun (WGS) entry which is preliminary data.</text>
</comment>
<dbReference type="Proteomes" id="UP000682733">
    <property type="component" value="Unassembled WGS sequence"/>
</dbReference>